<keyword evidence="3" id="KW-1185">Reference proteome</keyword>
<dbReference type="AlphaFoldDB" id="A0A849L0Y7"/>
<evidence type="ECO:0000256" key="1">
    <source>
        <dbReference type="SAM" id="MobiDB-lite"/>
    </source>
</evidence>
<feature type="region of interest" description="Disordered" evidence="1">
    <location>
        <begin position="29"/>
        <end position="54"/>
    </location>
</feature>
<proteinExistence type="predicted"/>
<name>A0A849L0Y7_9RHOB</name>
<dbReference type="Proteomes" id="UP000572377">
    <property type="component" value="Unassembled WGS sequence"/>
</dbReference>
<comment type="caution">
    <text evidence="2">The sequence shown here is derived from an EMBL/GenBank/DDBJ whole genome shotgun (WGS) entry which is preliminary data.</text>
</comment>
<evidence type="ECO:0000313" key="3">
    <source>
        <dbReference type="Proteomes" id="UP000572377"/>
    </source>
</evidence>
<sequence>MKNPLILLALLILGWLAWTEYAPRSGLPTAGGGFRAPDGPRPPAAPTIVNRGIGDAAREIGN</sequence>
<protein>
    <submittedName>
        <fullName evidence="2">Uncharacterized protein</fullName>
    </submittedName>
</protein>
<accession>A0A849L0Y7</accession>
<organism evidence="2 3">
    <name type="scientific">Halovulum dunhuangense</name>
    <dbReference type="NCBI Taxonomy" id="1505036"/>
    <lineage>
        <taxon>Bacteria</taxon>
        <taxon>Pseudomonadati</taxon>
        <taxon>Pseudomonadota</taxon>
        <taxon>Alphaproteobacteria</taxon>
        <taxon>Rhodobacterales</taxon>
        <taxon>Paracoccaceae</taxon>
        <taxon>Halovulum</taxon>
    </lineage>
</organism>
<dbReference type="RefSeq" id="WP_171323326.1">
    <property type="nucleotide sequence ID" value="NZ_JABFBC010000001.1"/>
</dbReference>
<dbReference type="EMBL" id="JABFBC010000001">
    <property type="protein sequence ID" value="NNU79948.1"/>
    <property type="molecule type" value="Genomic_DNA"/>
</dbReference>
<reference evidence="2 3" key="1">
    <citation type="submission" date="2020-05" db="EMBL/GenBank/DDBJ databases">
        <title>Gimesia benthica sp. nov., a novel planctomycete isolated from a deep-sea water sample of the Northwest Indian Ocean.</title>
        <authorList>
            <person name="Wang J."/>
            <person name="Ruan C."/>
            <person name="Song L."/>
            <person name="Zhu Y."/>
            <person name="Li A."/>
            <person name="Zheng X."/>
            <person name="Wang L."/>
            <person name="Lu Z."/>
            <person name="Huang Y."/>
            <person name="Du W."/>
            <person name="Zhou Y."/>
            <person name="Huang L."/>
            <person name="Dai X."/>
        </authorList>
    </citation>
    <scope>NUCLEOTIDE SEQUENCE [LARGE SCALE GENOMIC DNA]</scope>
    <source>
        <strain evidence="2 3">YYQ-30</strain>
    </source>
</reference>
<gene>
    <name evidence="2" type="ORF">HMH01_05795</name>
</gene>
<evidence type="ECO:0000313" key="2">
    <source>
        <dbReference type="EMBL" id="NNU79948.1"/>
    </source>
</evidence>